<feature type="signal peptide" evidence="1">
    <location>
        <begin position="1"/>
        <end position="40"/>
    </location>
</feature>
<name>A0ABU8X124_9BURK</name>
<organism evidence="2 3">
    <name type="scientific">Variovorax robiniae</name>
    <dbReference type="NCBI Taxonomy" id="1836199"/>
    <lineage>
        <taxon>Bacteria</taxon>
        <taxon>Pseudomonadati</taxon>
        <taxon>Pseudomonadota</taxon>
        <taxon>Betaproteobacteria</taxon>
        <taxon>Burkholderiales</taxon>
        <taxon>Comamonadaceae</taxon>
        <taxon>Variovorax</taxon>
    </lineage>
</organism>
<evidence type="ECO:0000313" key="3">
    <source>
        <dbReference type="Proteomes" id="UP001367030"/>
    </source>
</evidence>
<evidence type="ECO:0000256" key="1">
    <source>
        <dbReference type="SAM" id="SignalP"/>
    </source>
</evidence>
<sequence length="126" mass="13715">MNFPESTLGTPRSRATSLRRRLALGAAAAACLCTANISMAQTTYFTEGTKTIAKLGVQGTQAYLSFVEPLTANCRWGYLYIAPDRKVMYSQFLAAKISNKRVSRVDYSQPGGTGTQCFADIVELSE</sequence>
<gene>
    <name evidence="2" type="ORF">WKW79_02190</name>
</gene>
<dbReference type="RefSeq" id="WP_340333453.1">
    <property type="nucleotide sequence ID" value="NZ_JBBKZS010000001.1"/>
</dbReference>
<dbReference type="Proteomes" id="UP001367030">
    <property type="component" value="Unassembled WGS sequence"/>
</dbReference>
<keyword evidence="3" id="KW-1185">Reference proteome</keyword>
<protein>
    <submittedName>
        <fullName evidence="2">Uncharacterized protein</fullName>
    </submittedName>
</protein>
<accession>A0ABU8X124</accession>
<reference evidence="2 3" key="1">
    <citation type="submission" date="2024-03" db="EMBL/GenBank/DDBJ databases">
        <title>Novel species of the genus Variovorax.</title>
        <authorList>
            <person name="Liu Q."/>
            <person name="Xin Y.-H."/>
        </authorList>
    </citation>
    <scope>NUCLEOTIDE SEQUENCE [LARGE SCALE GENOMIC DNA]</scope>
    <source>
        <strain evidence="2 3">KACC 18901</strain>
    </source>
</reference>
<comment type="caution">
    <text evidence="2">The sequence shown here is derived from an EMBL/GenBank/DDBJ whole genome shotgun (WGS) entry which is preliminary data.</text>
</comment>
<keyword evidence="1" id="KW-0732">Signal</keyword>
<dbReference type="EMBL" id="JBBKZS010000001">
    <property type="protein sequence ID" value="MEJ8853359.1"/>
    <property type="molecule type" value="Genomic_DNA"/>
</dbReference>
<feature type="chain" id="PRO_5046238010" evidence="1">
    <location>
        <begin position="41"/>
        <end position="126"/>
    </location>
</feature>
<proteinExistence type="predicted"/>
<evidence type="ECO:0000313" key="2">
    <source>
        <dbReference type="EMBL" id="MEJ8853359.1"/>
    </source>
</evidence>